<dbReference type="InterPro" id="IPR017970">
    <property type="entry name" value="Homeobox_CS"/>
</dbReference>
<dbReference type="GO" id="GO:0030182">
    <property type="term" value="P:neuron differentiation"/>
    <property type="evidence" value="ECO:0007669"/>
    <property type="project" value="UniProtKB-ARBA"/>
</dbReference>
<proteinExistence type="predicted"/>
<dbReference type="SMART" id="SM00389">
    <property type="entry name" value="HOX"/>
    <property type="match status" value="1"/>
</dbReference>
<dbReference type="InterPro" id="IPR050649">
    <property type="entry name" value="Paired_Homeobox_TFs"/>
</dbReference>
<dbReference type="PANTHER" id="PTHR24329">
    <property type="entry name" value="HOMEOBOX PROTEIN ARISTALESS"/>
    <property type="match status" value="1"/>
</dbReference>
<dbReference type="Pfam" id="PF00046">
    <property type="entry name" value="Homeodomain"/>
    <property type="match status" value="1"/>
</dbReference>
<dbReference type="InterPro" id="IPR001356">
    <property type="entry name" value="HD"/>
</dbReference>
<dbReference type="FunFam" id="1.10.10.60:FF:000679">
    <property type="entry name" value="Homeobox protein aristaless"/>
    <property type="match status" value="1"/>
</dbReference>
<sequence length="377" mass="43193">MTTNWAAELANIAEFFDLPQFRKKPADYSNRREKETQSVAVFPIISPYEFQHLKNARDHLPKHEYGAYECELPMETAKNVQPTKRSKEKNADYCQDAQLQQEHDKKQRRNRTTFTTFQLHELETAFEKCHYPDVYSREALANKVKLAEVRVQVWFQNRRAKFRRQEKSENQGESQLRNVQVPSWSWVNSSMDSMRRPLMPSPPTNQMTPLQSRCAPPILTPHSHAGEMTYDARFDVPRAADDVVGDVNNDSEASMKFDEEFAKFHKQFACDGVEVKPELAAEDVEKETTAVEHLQSAVHSFEMMKKMPATLPPPTPSAMSFFGDGFTQPNFFPYFPATYPGFPAMGHGFGSALPMPPYPAFPYPNPFETHANAADHC</sequence>
<accession>A0A8S1HMF1</accession>
<protein>
    <recommendedName>
        <fullName evidence="7">Homeobox domain-containing protein</fullName>
    </recommendedName>
</protein>
<dbReference type="PANTHER" id="PTHR24329:SF543">
    <property type="entry name" value="FI01017P-RELATED"/>
    <property type="match status" value="1"/>
</dbReference>
<evidence type="ECO:0000256" key="1">
    <source>
        <dbReference type="ARBA" id="ARBA00004123"/>
    </source>
</evidence>
<dbReference type="GO" id="GO:0000977">
    <property type="term" value="F:RNA polymerase II transcription regulatory region sequence-specific DNA binding"/>
    <property type="evidence" value="ECO:0007669"/>
    <property type="project" value="TreeGrafter"/>
</dbReference>
<keyword evidence="4 5" id="KW-0539">Nucleus</keyword>
<evidence type="ECO:0000256" key="2">
    <source>
        <dbReference type="ARBA" id="ARBA00023125"/>
    </source>
</evidence>
<evidence type="ECO:0000259" key="7">
    <source>
        <dbReference type="PROSITE" id="PS50071"/>
    </source>
</evidence>
<dbReference type="CDD" id="cd00086">
    <property type="entry name" value="homeodomain"/>
    <property type="match status" value="1"/>
</dbReference>
<dbReference type="InterPro" id="IPR009057">
    <property type="entry name" value="Homeodomain-like_sf"/>
</dbReference>
<dbReference type="GO" id="GO:0005634">
    <property type="term" value="C:nucleus"/>
    <property type="evidence" value="ECO:0007669"/>
    <property type="project" value="UniProtKB-SubCell"/>
</dbReference>
<feature type="domain" description="Homeobox" evidence="7">
    <location>
        <begin position="105"/>
        <end position="165"/>
    </location>
</feature>
<evidence type="ECO:0000256" key="5">
    <source>
        <dbReference type="PROSITE-ProRule" id="PRU00108"/>
    </source>
</evidence>
<dbReference type="Proteomes" id="UP000835052">
    <property type="component" value="Unassembled WGS sequence"/>
</dbReference>
<evidence type="ECO:0000256" key="3">
    <source>
        <dbReference type="ARBA" id="ARBA00023155"/>
    </source>
</evidence>
<comment type="caution">
    <text evidence="8">The sequence shown here is derived from an EMBL/GenBank/DDBJ whole genome shotgun (WGS) entry which is preliminary data.</text>
</comment>
<dbReference type="PROSITE" id="PS50071">
    <property type="entry name" value="HOMEOBOX_2"/>
    <property type="match status" value="1"/>
</dbReference>
<gene>
    <name evidence="8" type="ORF">CAUJ_LOCUS13732</name>
</gene>
<reference evidence="8" key="1">
    <citation type="submission" date="2020-10" db="EMBL/GenBank/DDBJ databases">
        <authorList>
            <person name="Kikuchi T."/>
        </authorList>
    </citation>
    <scope>NUCLEOTIDE SEQUENCE</scope>
    <source>
        <strain evidence="8">NKZ352</strain>
    </source>
</reference>
<dbReference type="OrthoDB" id="6159439at2759"/>
<dbReference type="PROSITE" id="PS00027">
    <property type="entry name" value="HOMEOBOX_1"/>
    <property type="match status" value="1"/>
</dbReference>
<dbReference type="AlphaFoldDB" id="A0A8S1HMF1"/>
<evidence type="ECO:0000313" key="9">
    <source>
        <dbReference type="Proteomes" id="UP000835052"/>
    </source>
</evidence>
<keyword evidence="9" id="KW-1185">Reference proteome</keyword>
<dbReference type="SUPFAM" id="SSF46689">
    <property type="entry name" value="Homeodomain-like"/>
    <property type="match status" value="1"/>
</dbReference>
<keyword evidence="3 5" id="KW-0371">Homeobox</keyword>
<evidence type="ECO:0000256" key="4">
    <source>
        <dbReference type="ARBA" id="ARBA00023242"/>
    </source>
</evidence>
<feature type="DNA-binding region" description="Homeobox" evidence="5">
    <location>
        <begin position="107"/>
        <end position="166"/>
    </location>
</feature>
<keyword evidence="2 5" id="KW-0238">DNA-binding</keyword>
<dbReference type="GO" id="GO:0000981">
    <property type="term" value="F:DNA-binding transcription factor activity, RNA polymerase II-specific"/>
    <property type="evidence" value="ECO:0007669"/>
    <property type="project" value="InterPro"/>
</dbReference>
<organism evidence="8 9">
    <name type="scientific">Caenorhabditis auriculariae</name>
    <dbReference type="NCBI Taxonomy" id="2777116"/>
    <lineage>
        <taxon>Eukaryota</taxon>
        <taxon>Metazoa</taxon>
        <taxon>Ecdysozoa</taxon>
        <taxon>Nematoda</taxon>
        <taxon>Chromadorea</taxon>
        <taxon>Rhabditida</taxon>
        <taxon>Rhabditina</taxon>
        <taxon>Rhabditomorpha</taxon>
        <taxon>Rhabditoidea</taxon>
        <taxon>Rhabditidae</taxon>
        <taxon>Peloderinae</taxon>
        <taxon>Caenorhabditis</taxon>
    </lineage>
</organism>
<evidence type="ECO:0000256" key="6">
    <source>
        <dbReference type="RuleBase" id="RU000682"/>
    </source>
</evidence>
<comment type="subcellular location">
    <subcellularLocation>
        <location evidence="1 5 6">Nucleus</location>
    </subcellularLocation>
</comment>
<name>A0A8S1HMF1_9PELO</name>
<dbReference type="EMBL" id="CAJGYM010000106">
    <property type="protein sequence ID" value="CAD6197825.1"/>
    <property type="molecule type" value="Genomic_DNA"/>
</dbReference>
<evidence type="ECO:0000313" key="8">
    <source>
        <dbReference type="EMBL" id="CAD6197825.1"/>
    </source>
</evidence>
<dbReference type="Gene3D" id="1.10.10.60">
    <property type="entry name" value="Homeodomain-like"/>
    <property type="match status" value="1"/>
</dbReference>